<feature type="domain" description="PepSY" evidence="3">
    <location>
        <begin position="34"/>
        <end position="87"/>
    </location>
</feature>
<comment type="caution">
    <text evidence="4">The sequence shown here is derived from an EMBL/GenBank/DDBJ whole genome shotgun (WGS) entry which is preliminary data.</text>
</comment>
<accession>A0ABT4DP98</accession>
<dbReference type="PROSITE" id="PS51257">
    <property type="entry name" value="PROKAR_LIPOPROTEIN"/>
    <property type="match status" value="1"/>
</dbReference>
<feature type="domain" description="PepSY" evidence="3">
    <location>
        <begin position="114"/>
        <end position="169"/>
    </location>
</feature>
<dbReference type="Pfam" id="PF03413">
    <property type="entry name" value="PepSY"/>
    <property type="match status" value="3"/>
</dbReference>
<feature type="transmembrane region" description="Helical" evidence="2">
    <location>
        <begin position="7"/>
        <end position="28"/>
    </location>
</feature>
<proteinExistence type="predicted"/>
<gene>
    <name evidence="4" type="ORF">M5X09_05665</name>
</gene>
<keyword evidence="5" id="KW-1185">Reference proteome</keyword>
<dbReference type="Gene3D" id="3.10.450.40">
    <property type="match status" value="3"/>
</dbReference>
<protein>
    <submittedName>
        <fullName evidence="4">PepSY domain-containing protein</fullName>
    </submittedName>
</protein>
<keyword evidence="2" id="KW-0472">Membrane</keyword>
<dbReference type="InterPro" id="IPR025711">
    <property type="entry name" value="PepSY"/>
</dbReference>
<keyword evidence="2" id="KW-1133">Transmembrane helix</keyword>
<keyword evidence="2" id="KW-0812">Transmembrane</keyword>
<feature type="region of interest" description="Disordered" evidence="1">
    <location>
        <begin position="94"/>
        <end position="116"/>
    </location>
</feature>
<name>A0ABT4DP98_9BACL</name>
<dbReference type="RefSeq" id="WP_087433130.1">
    <property type="nucleotide sequence ID" value="NZ_JAMDLV010000064.1"/>
</dbReference>
<evidence type="ECO:0000259" key="3">
    <source>
        <dbReference type="Pfam" id="PF03413"/>
    </source>
</evidence>
<evidence type="ECO:0000313" key="5">
    <source>
        <dbReference type="Proteomes" id="UP001207626"/>
    </source>
</evidence>
<dbReference type="Proteomes" id="UP001207626">
    <property type="component" value="Unassembled WGS sequence"/>
</dbReference>
<feature type="domain" description="PepSY" evidence="3">
    <location>
        <begin position="190"/>
        <end position="247"/>
    </location>
</feature>
<sequence>MNRNKRIALGGVIAAVILIAGIACFSFNRPPTLLSEQEIKTKVEALYPGKVTKLELSGDKGHAVYTILLKSSNGAYHIQADAVTGSIVHLEASSSNAPGGAPHQDSDAAAKPGVTEEQARRIALSKAKGDVAGVKKSKRDGAEVYVVTVHTKNDGKAIVEVNADTGNVVYMSEVEHAGGAPEGTQAAKPKISAAQAKQIALAKVKGAVHSIELEDDDDTLLYEVEIITGKKEEVKIEVDAYTGEVLSISWED</sequence>
<dbReference type="EMBL" id="JAMDLW010000006">
    <property type="protein sequence ID" value="MCY9519169.1"/>
    <property type="molecule type" value="Genomic_DNA"/>
</dbReference>
<evidence type="ECO:0000256" key="1">
    <source>
        <dbReference type="SAM" id="MobiDB-lite"/>
    </source>
</evidence>
<reference evidence="4 5" key="1">
    <citation type="submission" date="2022-05" db="EMBL/GenBank/DDBJ databases">
        <title>Genome Sequencing of Bee-Associated Microbes.</title>
        <authorList>
            <person name="Dunlap C."/>
        </authorList>
    </citation>
    <scope>NUCLEOTIDE SEQUENCE [LARGE SCALE GENOMIC DNA]</scope>
    <source>
        <strain evidence="4 5">NRRL NRS-1438</strain>
    </source>
</reference>
<evidence type="ECO:0000256" key="2">
    <source>
        <dbReference type="SAM" id="Phobius"/>
    </source>
</evidence>
<evidence type="ECO:0000313" key="4">
    <source>
        <dbReference type="EMBL" id="MCY9519169.1"/>
    </source>
</evidence>
<organism evidence="4 5">
    <name type="scientific">Paenibacillus apiarius</name>
    <dbReference type="NCBI Taxonomy" id="46240"/>
    <lineage>
        <taxon>Bacteria</taxon>
        <taxon>Bacillati</taxon>
        <taxon>Bacillota</taxon>
        <taxon>Bacilli</taxon>
        <taxon>Bacillales</taxon>
        <taxon>Paenibacillaceae</taxon>
        <taxon>Paenibacillus</taxon>
    </lineage>
</organism>